<keyword evidence="1" id="KW-0808">Transferase</keyword>
<proteinExistence type="predicted"/>
<keyword evidence="2" id="KW-1185">Reference proteome</keyword>
<reference evidence="2" key="1">
    <citation type="journal article" date="2019" name="Int. J. Syst. Evol. Microbiol.">
        <title>The Global Catalogue of Microorganisms (GCM) 10K type strain sequencing project: providing services to taxonomists for standard genome sequencing and annotation.</title>
        <authorList>
            <consortium name="The Broad Institute Genomics Platform"/>
            <consortium name="The Broad Institute Genome Sequencing Center for Infectious Disease"/>
            <person name="Wu L."/>
            <person name="Ma J."/>
        </authorList>
    </citation>
    <scope>NUCLEOTIDE SEQUENCE [LARGE SCALE GENOMIC DNA]</scope>
    <source>
        <strain evidence="2">CGMCC 1.16444</strain>
    </source>
</reference>
<keyword evidence="1" id="KW-0418">Kinase</keyword>
<evidence type="ECO:0000313" key="1">
    <source>
        <dbReference type="EMBL" id="MFC5066826.1"/>
    </source>
</evidence>
<dbReference type="RefSeq" id="WP_114957257.1">
    <property type="nucleotide sequence ID" value="NZ_JBHSJF010000002.1"/>
</dbReference>
<dbReference type="EMBL" id="JBHSJF010000002">
    <property type="protein sequence ID" value="MFC5066826.1"/>
    <property type="molecule type" value="Genomic_DNA"/>
</dbReference>
<dbReference type="Proteomes" id="UP001595796">
    <property type="component" value="Unassembled WGS sequence"/>
</dbReference>
<sequence length="46" mass="5181">MPSTFRLLRNLLLLAALVWAGLWALATFVEPTPREMSVTVPIDVDR</sequence>
<comment type="caution">
    <text evidence="1">The sequence shown here is derived from an EMBL/GenBank/DDBJ whole genome shotgun (WGS) entry which is preliminary data.</text>
</comment>
<dbReference type="GO" id="GO:0016301">
    <property type="term" value="F:kinase activity"/>
    <property type="evidence" value="ECO:0007669"/>
    <property type="project" value="UniProtKB-KW"/>
</dbReference>
<protein>
    <submittedName>
        <fullName evidence="1">Histidine kinase</fullName>
    </submittedName>
</protein>
<accession>A0ABV9YW18</accession>
<name>A0ABV9YW18_9HYPH</name>
<organism evidence="1 2">
    <name type="scientific">Flaviflagellibacter deserti</name>
    <dbReference type="NCBI Taxonomy" id="2267266"/>
    <lineage>
        <taxon>Bacteria</taxon>
        <taxon>Pseudomonadati</taxon>
        <taxon>Pseudomonadota</taxon>
        <taxon>Alphaproteobacteria</taxon>
        <taxon>Hyphomicrobiales</taxon>
        <taxon>Flaviflagellibacter</taxon>
    </lineage>
</organism>
<evidence type="ECO:0000313" key="2">
    <source>
        <dbReference type="Proteomes" id="UP001595796"/>
    </source>
</evidence>
<gene>
    <name evidence="1" type="ORF">ACFPFW_02200</name>
</gene>